<protein>
    <submittedName>
        <fullName evidence="1">Uncharacterized protein</fullName>
    </submittedName>
</protein>
<evidence type="ECO:0000313" key="1">
    <source>
        <dbReference type="EMBL" id="KAA6309832.1"/>
    </source>
</evidence>
<feature type="non-terminal residue" evidence="1">
    <location>
        <position position="1"/>
    </location>
</feature>
<accession>A0A5J4PKT4</accession>
<dbReference type="EMBL" id="SNRY01007744">
    <property type="protein sequence ID" value="KAA6309832.1"/>
    <property type="molecule type" value="Genomic_DNA"/>
</dbReference>
<proteinExistence type="predicted"/>
<dbReference type="Pfam" id="PF13350">
    <property type="entry name" value="Y_phosphatase3"/>
    <property type="match status" value="1"/>
</dbReference>
<comment type="caution">
    <text evidence="1">The sequence shown here is derived from an EMBL/GenBank/DDBJ whole genome shotgun (WGS) entry which is preliminary data.</text>
</comment>
<name>A0A5J4PKT4_9ZZZZ</name>
<organism evidence="1">
    <name type="scientific">termite gut metagenome</name>
    <dbReference type="NCBI Taxonomy" id="433724"/>
    <lineage>
        <taxon>unclassified sequences</taxon>
        <taxon>metagenomes</taxon>
        <taxon>organismal metagenomes</taxon>
    </lineage>
</organism>
<sequence length="32" mass="3771">IEKSYGSMNAYLEQEIELTEDDIIQLKELLLE</sequence>
<reference evidence="1" key="1">
    <citation type="submission" date="2019-03" db="EMBL/GenBank/DDBJ databases">
        <title>Single cell metagenomics reveals metabolic interactions within the superorganism composed of flagellate Streblomastix strix and complex community of Bacteroidetes bacteria on its surface.</title>
        <authorList>
            <person name="Treitli S.C."/>
            <person name="Kolisko M."/>
            <person name="Husnik F."/>
            <person name="Keeling P."/>
            <person name="Hampl V."/>
        </authorList>
    </citation>
    <scope>NUCLEOTIDE SEQUENCE</scope>
    <source>
        <strain evidence="1">STM</strain>
    </source>
</reference>
<dbReference type="AlphaFoldDB" id="A0A5J4PKT4"/>
<dbReference type="GO" id="GO:0004721">
    <property type="term" value="F:phosphoprotein phosphatase activity"/>
    <property type="evidence" value="ECO:0007669"/>
    <property type="project" value="InterPro"/>
</dbReference>
<dbReference type="InterPro" id="IPR026893">
    <property type="entry name" value="Tyr/Ser_Pase_IphP-type"/>
</dbReference>
<gene>
    <name evidence="1" type="ORF">EZS27_038752</name>
</gene>